<dbReference type="STRING" id="1121449.SAMN02745704_02805"/>
<evidence type="ECO:0000259" key="4">
    <source>
        <dbReference type="PROSITE" id="PS50995"/>
    </source>
</evidence>
<dbReference type="SMART" id="SM00347">
    <property type="entry name" value="HTH_MARR"/>
    <property type="match status" value="1"/>
</dbReference>
<protein>
    <submittedName>
        <fullName evidence="5">DNA-binding transcriptional regulator, MarR family</fullName>
    </submittedName>
</protein>
<evidence type="ECO:0000256" key="1">
    <source>
        <dbReference type="ARBA" id="ARBA00023015"/>
    </source>
</evidence>
<evidence type="ECO:0000313" key="6">
    <source>
        <dbReference type="Proteomes" id="UP000190027"/>
    </source>
</evidence>
<evidence type="ECO:0000256" key="3">
    <source>
        <dbReference type="ARBA" id="ARBA00023163"/>
    </source>
</evidence>
<dbReference type="PROSITE" id="PS50995">
    <property type="entry name" value="HTH_MARR_2"/>
    <property type="match status" value="1"/>
</dbReference>
<dbReference type="InterPro" id="IPR036388">
    <property type="entry name" value="WH-like_DNA-bd_sf"/>
</dbReference>
<accession>A0A1T4Y5R6</accession>
<dbReference type="GO" id="GO:0003700">
    <property type="term" value="F:DNA-binding transcription factor activity"/>
    <property type="evidence" value="ECO:0007669"/>
    <property type="project" value="InterPro"/>
</dbReference>
<dbReference type="Pfam" id="PF01047">
    <property type="entry name" value="MarR"/>
    <property type="match status" value="1"/>
</dbReference>
<organism evidence="5 6">
    <name type="scientific">Paucidesulfovibrio gracilis DSM 16080</name>
    <dbReference type="NCBI Taxonomy" id="1121449"/>
    <lineage>
        <taxon>Bacteria</taxon>
        <taxon>Pseudomonadati</taxon>
        <taxon>Thermodesulfobacteriota</taxon>
        <taxon>Desulfovibrionia</taxon>
        <taxon>Desulfovibrionales</taxon>
        <taxon>Desulfovibrionaceae</taxon>
        <taxon>Paucidesulfovibrio</taxon>
    </lineage>
</organism>
<dbReference type="PANTHER" id="PTHR42756">
    <property type="entry name" value="TRANSCRIPTIONAL REGULATOR, MARR"/>
    <property type="match status" value="1"/>
</dbReference>
<keyword evidence="3" id="KW-0804">Transcription</keyword>
<dbReference type="InterPro" id="IPR023187">
    <property type="entry name" value="Tscrpt_reg_MarR-type_CS"/>
</dbReference>
<dbReference type="OrthoDB" id="195851at2"/>
<name>A0A1T4Y5R6_9BACT</name>
<proteinExistence type="predicted"/>
<gene>
    <name evidence="5" type="ORF">SAMN02745704_02805</name>
</gene>
<dbReference type="PROSITE" id="PS01117">
    <property type="entry name" value="HTH_MARR_1"/>
    <property type="match status" value="1"/>
</dbReference>
<keyword evidence="6" id="KW-1185">Reference proteome</keyword>
<dbReference type="InterPro" id="IPR000835">
    <property type="entry name" value="HTH_MarR-typ"/>
</dbReference>
<dbReference type="RefSeq" id="WP_144019521.1">
    <property type="nucleotide sequence ID" value="NZ_FUYC01000030.1"/>
</dbReference>
<dbReference type="PRINTS" id="PR00598">
    <property type="entry name" value="HTHMARR"/>
</dbReference>
<dbReference type="Gene3D" id="1.10.10.10">
    <property type="entry name" value="Winged helix-like DNA-binding domain superfamily/Winged helix DNA-binding domain"/>
    <property type="match status" value="1"/>
</dbReference>
<reference evidence="5 6" key="1">
    <citation type="submission" date="2017-02" db="EMBL/GenBank/DDBJ databases">
        <authorList>
            <person name="Peterson S.W."/>
        </authorList>
    </citation>
    <scope>NUCLEOTIDE SEQUENCE [LARGE SCALE GENOMIC DNA]</scope>
    <source>
        <strain evidence="5 6">DSM 16080</strain>
    </source>
</reference>
<dbReference type="PANTHER" id="PTHR42756:SF1">
    <property type="entry name" value="TRANSCRIPTIONAL REPRESSOR OF EMRAB OPERON"/>
    <property type="match status" value="1"/>
</dbReference>
<keyword evidence="2 5" id="KW-0238">DNA-binding</keyword>
<dbReference type="GO" id="GO:0003677">
    <property type="term" value="F:DNA binding"/>
    <property type="evidence" value="ECO:0007669"/>
    <property type="project" value="UniProtKB-KW"/>
</dbReference>
<dbReference type="InterPro" id="IPR036390">
    <property type="entry name" value="WH_DNA-bd_sf"/>
</dbReference>
<dbReference type="SUPFAM" id="SSF46785">
    <property type="entry name" value="Winged helix' DNA-binding domain"/>
    <property type="match status" value="1"/>
</dbReference>
<feature type="domain" description="HTH marR-type" evidence="4">
    <location>
        <begin position="5"/>
        <end position="151"/>
    </location>
</feature>
<evidence type="ECO:0000256" key="2">
    <source>
        <dbReference type="ARBA" id="ARBA00023125"/>
    </source>
</evidence>
<keyword evidence="1" id="KW-0805">Transcription regulation</keyword>
<sequence>MRDKQEVAAEALGEAFDRLHSPGYWSNLLARRFFVRLSHQLQQMGLCAGQFGPLVWLWERDGRTQAELCRCLSVDQSTMARTLTRMERDGLIRREPDPEDRRRALVHLTDKARDLEERALDVAHNVNREAFFGLSREEAELFFRLARRMIANLNNLEAEP</sequence>
<evidence type="ECO:0000313" key="5">
    <source>
        <dbReference type="EMBL" id="SKA96993.1"/>
    </source>
</evidence>
<dbReference type="Proteomes" id="UP000190027">
    <property type="component" value="Unassembled WGS sequence"/>
</dbReference>
<dbReference type="AlphaFoldDB" id="A0A1T4Y5R6"/>
<dbReference type="EMBL" id="FUYC01000030">
    <property type="protein sequence ID" value="SKA96993.1"/>
    <property type="molecule type" value="Genomic_DNA"/>
</dbReference>